<feature type="compositionally biased region" description="Basic residues" evidence="4">
    <location>
        <begin position="978"/>
        <end position="992"/>
    </location>
</feature>
<feature type="region of interest" description="Disordered" evidence="4">
    <location>
        <begin position="867"/>
        <end position="886"/>
    </location>
</feature>
<dbReference type="GO" id="GO:0008270">
    <property type="term" value="F:zinc ion binding"/>
    <property type="evidence" value="ECO:0007669"/>
    <property type="project" value="InterPro"/>
</dbReference>
<dbReference type="PANTHER" id="PTHR47654">
    <property type="entry name" value="ZN(II)2CYS6 TRANSCRIPTION FACTOR (EUROFUNG)-RELATED"/>
    <property type="match status" value="1"/>
</dbReference>
<feature type="region of interest" description="Disordered" evidence="4">
    <location>
        <begin position="1"/>
        <end position="82"/>
    </location>
</feature>
<evidence type="ECO:0000256" key="2">
    <source>
        <dbReference type="ARBA" id="ARBA00023242"/>
    </source>
</evidence>
<evidence type="ECO:0000313" key="7">
    <source>
        <dbReference type="Proteomes" id="UP000298138"/>
    </source>
</evidence>
<keyword evidence="1" id="KW-0479">Metal-binding</keyword>
<dbReference type="GO" id="GO:0006351">
    <property type="term" value="P:DNA-templated transcription"/>
    <property type="evidence" value="ECO:0007669"/>
    <property type="project" value="InterPro"/>
</dbReference>
<feature type="domain" description="Zn(2)-C6 fungal-type" evidence="5">
    <location>
        <begin position="72"/>
        <end position="102"/>
    </location>
</feature>
<evidence type="ECO:0000256" key="1">
    <source>
        <dbReference type="ARBA" id="ARBA00022723"/>
    </source>
</evidence>
<dbReference type="Pfam" id="PF00172">
    <property type="entry name" value="Zn_clus"/>
    <property type="match status" value="1"/>
</dbReference>
<dbReference type="CDD" id="cd12148">
    <property type="entry name" value="fungal_TF_MHR"/>
    <property type="match status" value="1"/>
</dbReference>
<dbReference type="OrthoDB" id="5296287at2759"/>
<dbReference type="InterPro" id="IPR053230">
    <property type="entry name" value="Trans_reg_galc"/>
</dbReference>
<dbReference type="GO" id="GO:0003677">
    <property type="term" value="F:DNA binding"/>
    <property type="evidence" value="ECO:0007669"/>
    <property type="project" value="InterPro"/>
</dbReference>
<evidence type="ECO:0000313" key="6">
    <source>
        <dbReference type="EMBL" id="TGZ78016.1"/>
    </source>
</evidence>
<proteinExistence type="predicted"/>
<keyword evidence="3" id="KW-0175">Coiled coil</keyword>
<dbReference type="PROSITE" id="PS50048">
    <property type="entry name" value="ZN2_CY6_FUNGAL_2"/>
    <property type="match status" value="1"/>
</dbReference>
<gene>
    <name evidence="6" type="ORF">EX30DRAFT_398101</name>
</gene>
<dbReference type="SMART" id="SM00906">
    <property type="entry name" value="Fungal_trans"/>
    <property type="match status" value="1"/>
</dbReference>
<dbReference type="SMART" id="SM00066">
    <property type="entry name" value="GAL4"/>
    <property type="match status" value="1"/>
</dbReference>
<protein>
    <recommendedName>
        <fullName evidence="5">Zn(2)-C6 fungal-type domain-containing protein</fullName>
    </recommendedName>
</protein>
<feature type="compositionally biased region" description="Polar residues" evidence="4">
    <location>
        <begin position="48"/>
        <end position="57"/>
    </location>
</feature>
<feature type="compositionally biased region" description="Low complexity" evidence="4">
    <location>
        <begin position="936"/>
        <end position="948"/>
    </location>
</feature>
<dbReference type="InterPro" id="IPR036864">
    <property type="entry name" value="Zn2-C6_fun-type_DNA-bd_sf"/>
</dbReference>
<sequence>MAAPPPQGHPLSPSQRHSQYDAIPMTNRPGAAKVPIPRLPSAQRRNSKSGTRLNNEDSPGPPTEQNKRVPHACNPCRQRKTKCSGERPICKHCIDFKLQCMYGDGKRDRAKNEMAEMKMRIEIYEQLLNQLKDQVDSAGQLAISKALQGVCSTADIRQLLSLDYLRSSDSGSPMRVEKRDGESLVSADVGSTGSVDHIREDKTSDVWGYMGKSSEVAWIQRVAQNLAREARRNSPPLSSEGISTAASSGSQSSSYSTKHGYDSIDDEEYQLGMPAYHLDDLVMTHSMDNIDPYLLPDRVEADALVKSYFNTIHSVYPILNKTTFTEQYEQFFTMFFPPENSKRWLAMLNVIFAIGCLYGRLTNAPWTDGDHLKYFNRARALSLDENNIFELADLQQIQVIGLTGMYLLASNKTNRAWNVIGLAVRYAQTLGLNLRNEVPELKEDQKELRTRIWFSLYSVEHLLCLITGRPSCIRDNDCSVSLPRPVDEDFCHYQPFEDALRTYSIDVSASTPSSGTSFPSLYTPLSHNTARTPATSTSRSPVAVSTPPHNMLQTMSISPNALVSTPAMYFLEHVKLTRITNNVLSSLYSPATINHTWSDIQGIISNLELIVQKWRNELPPALSLDLPTHLNGQPSPHRIALAFQYHHARILINRPCLCRLDHRIPNESARSRGFNRSAATTCISAARAIVALIPDHPDPPAFISIAPWWCLLHYFVAATAILMVEISLRAEHNPQQAEGVLSDSKKVIRWLHAMAPGNMAAERSFTVLSKLLIVSAPKIGGDISDIERHTPTQANNMASHHLHRQQGQRHHQANLHPTHAQDTIVATAATEIPFLFRGHFDDPNVIPFGFEMTAQVPVPAFATSHPALMSQQQSSPQHAPVLPAIPSNSAMVPTATSPICSSSSISTSTTTTVTTATAATITTATASLHHALPIHSQHPPQSAPAPASQLPPPPISPTSQVLQSSGFSPLDPAELLHHPVHRHQHPHQHQLHLQHTQPSPPRPQAHSPRTQKRLSLGVGNISLPPPPAGLRDAWRRGEESGGAGMGGGLGGSLDGKGRKRGNDEDG</sequence>
<organism evidence="6 7">
    <name type="scientific">Ascodesmis nigricans</name>
    <dbReference type="NCBI Taxonomy" id="341454"/>
    <lineage>
        <taxon>Eukaryota</taxon>
        <taxon>Fungi</taxon>
        <taxon>Dikarya</taxon>
        <taxon>Ascomycota</taxon>
        <taxon>Pezizomycotina</taxon>
        <taxon>Pezizomycetes</taxon>
        <taxon>Pezizales</taxon>
        <taxon>Ascodesmidaceae</taxon>
        <taxon>Ascodesmis</taxon>
    </lineage>
</organism>
<evidence type="ECO:0000256" key="3">
    <source>
        <dbReference type="SAM" id="Coils"/>
    </source>
</evidence>
<reference evidence="6 7" key="1">
    <citation type="submission" date="2019-04" db="EMBL/GenBank/DDBJ databases">
        <title>Comparative genomics and transcriptomics to analyze fruiting body development in filamentous ascomycetes.</title>
        <authorList>
            <consortium name="DOE Joint Genome Institute"/>
            <person name="Lutkenhaus R."/>
            <person name="Traeger S."/>
            <person name="Breuer J."/>
            <person name="Kuo A."/>
            <person name="Lipzen A."/>
            <person name="Pangilinan J."/>
            <person name="Dilworth D."/>
            <person name="Sandor L."/>
            <person name="Poggeler S."/>
            <person name="Barry K."/>
            <person name="Grigoriev I.V."/>
            <person name="Nowrousian M."/>
        </authorList>
    </citation>
    <scope>NUCLEOTIDE SEQUENCE [LARGE SCALE GENOMIC DNA]</scope>
    <source>
        <strain evidence="6 7">CBS 389.68</strain>
    </source>
</reference>
<name>A0A4S2MLS0_9PEZI</name>
<feature type="region of interest" description="Disordered" evidence="4">
    <location>
        <begin position="934"/>
        <end position="1066"/>
    </location>
</feature>
<dbReference type="EMBL" id="ML220146">
    <property type="protein sequence ID" value="TGZ78016.1"/>
    <property type="molecule type" value="Genomic_DNA"/>
</dbReference>
<accession>A0A4S2MLS0</accession>
<feature type="coiled-coil region" evidence="3">
    <location>
        <begin position="107"/>
        <end position="141"/>
    </location>
</feature>
<feature type="region of interest" description="Disordered" evidence="4">
    <location>
        <begin position="229"/>
        <end position="260"/>
    </location>
</feature>
<dbReference type="InterPro" id="IPR007219">
    <property type="entry name" value="XnlR_reg_dom"/>
</dbReference>
<dbReference type="Proteomes" id="UP000298138">
    <property type="component" value="Unassembled WGS sequence"/>
</dbReference>
<keyword evidence="2" id="KW-0539">Nucleus</keyword>
<dbReference type="InParanoid" id="A0A4S2MLS0"/>
<evidence type="ECO:0000256" key="4">
    <source>
        <dbReference type="SAM" id="MobiDB-lite"/>
    </source>
</evidence>
<dbReference type="SUPFAM" id="SSF57701">
    <property type="entry name" value="Zn2/Cys6 DNA-binding domain"/>
    <property type="match status" value="1"/>
</dbReference>
<dbReference type="GO" id="GO:0000981">
    <property type="term" value="F:DNA-binding transcription factor activity, RNA polymerase II-specific"/>
    <property type="evidence" value="ECO:0007669"/>
    <property type="project" value="InterPro"/>
</dbReference>
<dbReference type="PANTHER" id="PTHR47654:SF5">
    <property type="entry name" value="TRANSCRIPTION FACTOR DOMAIN-CONTAINING PROTEIN"/>
    <property type="match status" value="1"/>
</dbReference>
<dbReference type="Gene3D" id="4.10.240.10">
    <property type="entry name" value="Zn(2)-C6 fungal-type DNA-binding domain"/>
    <property type="match status" value="1"/>
</dbReference>
<dbReference type="PROSITE" id="PS00463">
    <property type="entry name" value="ZN2_CY6_FUNGAL_1"/>
    <property type="match status" value="1"/>
</dbReference>
<feature type="compositionally biased region" description="Gly residues" evidence="4">
    <location>
        <begin position="1040"/>
        <end position="1054"/>
    </location>
</feature>
<feature type="region of interest" description="Disordered" evidence="4">
    <location>
        <begin position="168"/>
        <end position="188"/>
    </location>
</feature>
<evidence type="ECO:0000259" key="5">
    <source>
        <dbReference type="PROSITE" id="PS50048"/>
    </source>
</evidence>
<dbReference type="InterPro" id="IPR001138">
    <property type="entry name" value="Zn2Cys6_DnaBD"/>
</dbReference>
<feature type="compositionally biased region" description="Low complexity" evidence="4">
    <location>
        <begin position="243"/>
        <end position="257"/>
    </location>
</feature>
<dbReference type="AlphaFoldDB" id="A0A4S2MLS0"/>
<keyword evidence="7" id="KW-1185">Reference proteome</keyword>
<dbReference type="Pfam" id="PF04082">
    <property type="entry name" value="Fungal_trans"/>
    <property type="match status" value="1"/>
</dbReference>
<dbReference type="CDD" id="cd00067">
    <property type="entry name" value="GAL4"/>
    <property type="match status" value="1"/>
</dbReference>